<protein>
    <submittedName>
        <fullName evidence="1">Uncharacterized protein</fullName>
    </submittedName>
</protein>
<gene>
    <name evidence="1" type="ORF">H6X83_02720</name>
</gene>
<keyword evidence="2" id="KW-1185">Reference proteome</keyword>
<name>A0A7G9WIR8_9FIRM</name>
<dbReference type="RefSeq" id="WP_212507645.1">
    <property type="nucleotide sequence ID" value="NZ_CP060696.1"/>
</dbReference>
<dbReference type="EMBL" id="CP060696">
    <property type="protein sequence ID" value="QNO18580.1"/>
    <property type="molecule type" value="Genomic_DNA"/>
</dbReference>
<evidence type="ECO:0000313" key="2">
    <source>
        <dbReference type="Proteomes" id="UP000516046"/>
    </source>
</evidence>
<sequence>MAQASREKGMLEKFEEFTGMVSGLEKSMTLDDLLTDSFLKEYTQFENLAAFKDACGGKVESLDDLSQLSDSLVQEKTKFSTAEDFMNKAVEVYIASVFSDEE</sequence>
<evidence type="ECO:0000313" key="1">
    <source>
        <dbReference type="EMBL" id="QNO18580.1"/>
    </source>
</evidence>
<dbReference type="AlphaFoldDB" id="A0A7G9WIR8"/>
<dbReference type="Proteomes" id="UP000516046">
    <property type="component" value="Chromosome"/>
</dbReference>
<proteinExistence type="predicted"/>
<dbReference type="KEGG" id="caml:H6X83_02720"/>
<accession>A0A7G9WIR8</accession>
<reference evidence="1 2" key="1">
    <citation type="submission" date="2020-08" db="EMBL/GenBank/DDBJ databases">
        <authorList>
            <person name="Ren C."/>
            <person name="Gu Y."/>
            <person name="Xu Y."/>
        </authorList>
    </citation>
    <scope>NUCLEOTIDE SEQUENCE [LARGE SCALE GENOMIC DNA]</scope>
    <source>
        <strain evidence="1 2">LBM18003</strain>
    </source>
</reference>
<organism evidence="1 2">
    <name type="scientific">Caproicibacterium amylolyticum</name>
    <dbReference type="NCBI Taxonomy" id="2766537"/>
    <lineage>
        <taxon>Bacteria</taxon>
        <taxon>Bacillati</taxon>
        <taxon>Bacillota</taxon>
        <taxon>Clostridia</taxon>
        <taxon>Eubacteriales</taxon>
        <taxon>Oscillospiraceae</taxon>
        <taxon>Caproicibacterium</taxon>
    </lineage>
</organism>